<dbReference type="EMBL" id="AP017649">
    <property type="protein sequence ID" value="BAZ97259.1"/>
    <property type="molecule type" value="Genomic_DNA"/>
</dbReference>
<dbReference type="Proteomes" id="UP000218257">
    <property type="component" value="Chromosome"/>
</dbReference>
<sequence>MNIEHIINRIKDEIIAASAAIEEPEGSDRFADGKRLAYTNTLAIILDVYSHECLAENVDDESMLKE</sequence>
<organism evidence="1 2">
    <name type="scientific">Dehalococcoides mccartyi</name>
    <dbReference type="NCBI Taxonomy" id="61435"/>
    <lineage>
        <taxon>Bacteria</taxon>
        <taxon>Bacillati</taxon>
        <taxon>Chloroflexota</taxon>
        <taxon>Dehalococcoidia</taxon>
        <taxon>Dehalococcoidales</taxon>
        <taxon>Dehalococcoidaceae</taxon>
        <taxon>Dehalococcoides</taxon>
    </lineage>
</organism>
<gene>
    <name evidence="1" type="ORF">DEHALATV1_0631</name>
</gene>
<accession>A0AB33HQ94</accession>
<dbReference type="AlphaFoldDB" id="A0AB33HQ94"/>
<evidence type="ECO:0008006" key="3">
    <source>
        <dbReference type="Google" id="ProtNLM"/>
    </source>
</evidence>
<evidence type="ECO:0000313" key="1">
    <source>
        <dbReference type="EMBL" id="BAZ97259.1"/>
    </source>
</evidence>
<name>A0AB33HQ94_9CHLR</name>
<dbReference type="RefSeq" id="WP_096476622.1">
    <property type="nucleotide sequence ID" value="NZ_AP017649.1"/>
</dbReference>
<proteinExistence type="predicted"/>
<protein>
    <recommendedName>
        <fullName evidence="3">Phage protein</fullName>
    </recommendedName>
</protein>
<evidence type="ECO:0000313" key="2">
    <source>
        <dbReference type="Proteomes" id="UP000218257"/>
    </source>
</evidence>
<reference evidence="1 2" key="1">
    <citation type="journal article" date="2017" name="Sci. Rep.">
        <title>Isolation and genomic characterization of a Dehalococcoides strain suggests genomic rearrangement during culture.</title>
        <authorList>
            <person name="Yohda M."/>
            <person name="Ikegami K."/>
            <person name="Aita Y."/>
            <person name="Kitajima M."/>
            <person name="Takechi A."/>
            <person name="Iwamoto M."/>
            <person name="Fukuda T."/>
            <person name="Tamura N."/>
            <person name="Shibasaki J."/>
            <person name="Koike S."/>
            <person name="Komatsu D."/>
            <person name="Miyagi S."/>
            <person name="Nishimura M."/>
            <person name="Uchino Y."/>
            <person name="Shiroma A."/>
            <person name="Shimoji M."/>
            <person name="Tamotsu H."/>
            <person name="Ashimine N."/>
            <person name="Shinzato M."/>
            <person name="Ohki S."/>
            <person name="Nakano K."/>
            <person name="Teruya K."/>
            <person name="Satou K."/>
            <person name="Hirano T."/>
            <person name="Yagi O."/>
        </authorList>
    </citation>
    <scope>NUCLEOTIDE SEQUENCE [LARGE SCALE GENOMIC DNA]</scope>
    <source>
        <strain evidence="1 2">UCH-ATV1</strain>
    </source>
</reference>